<dbReference type="PANTHER" id="PTHR33908">
    <property type="entry name" value="MANNOSYLTRANSFERASE YKCB-RELATED"/>
    <property type="match status" value="1"/>
</dbReference>
<evidence type="ECO:0000256" key="2">
    <source>
        <dbReference type="ARBA" id="ARBA00022475"/>
    </source>
</evidence>
<evidence type="ECO:0000256" key="6">
    <source>
        <dbReference type="ARBA" id="ARBA00022989"/>
    </source>
</evidence>
<keyword evidence="7 8" id="KW-0472">Membrane</keyword>
<comment type="caution">
    <text evidence="10">The sequence shown here is derived from an EMBL/GenBank/DDBJ whole genome shotgun (WGS) entry which is preliminary data.</text>
</comment>
<feature type="transmembrane region" description="Helical" evidence="8">
    <location>
        <begin position="431"/>
        <end position="452"/>
    </location>
</feature>
<evidence type="ECO:0000256" key="4">
    <source>
        <dbReference type="ARBA" id="ARBA00022679"/>
    </source>
</evidence>
<organism evidence="10 11">
    <name type="scientific">Xanthomonas dyei</name>
    <dbReference type="NCBI Taxonomy" id="743699"/>
    <lineage>
        <taxon>Bacteria</taxon>
        <taxon>Pseudomonadati</taxon>
        <taxon>Pseudomonadota</taxon>
        <taxon>Gammaproteobacteria</taxon>
        <taxon>Lysobacterales</taxon>
        <taxon>Lysobacteraceae</taxon>
        <taxon>Xanthomonas</taxon>
    </lineage>
</organism>
<keyword evidence="5 8" id="KW-0812">Transmembrane</keyword>
<feature type="transmembrane region" description="Helical" evidence="8">
    <location>
        <begin position="86"/>
        <end position="108"/>
    </location>
</feature>
<feature type="transmembrane region" description="Helical" evidence="8">
    <location>
        <begin position="309"/>
        <end position="328"/>
    </location>
</feature>
<dbReference type="InterPro" id="IPR038731">
    <property type="entry name" value="RgtA/B/C-like"/>
</dbReference>
<evidence type="ECO:0000256" key="1">
    <source>
        <dbReference type="ARBA" id="ARBA00004651"/>
    </source>
</evidence>
<feature type="domain" description="Glycosyltransferase RgtA/B/C/D-like" evidence="9">
    <location>
        <begin position="71"/>
        <end position="206"/>
    </location>
</feature>
<evidence type="ECO:0000256" key="3">
    <source>
        <dbReference type="ARBA" id="ARBA00022676"/>
    </source>
</evidence>
<evidence type="ECO:0000256" key="8">
    <source>
        <dbReference type="SAM" id="Phobius"/>
    </source>
</evidence>
<dbReference type="GO" id="GO:0005886">
    <property type="term" value="C:plasma membrane"/>
    <property type="evidence" value="ECO:0007669"/>
    <property type="project" value="UniProtKB-SubCell"/>
</dbReference>
<protein>
    <recommendedName>
        <fullName evidence="9">Glycosyltransferase RgtA/B/C/D-like domain-containing protein</fullName>
    </recommendedName>
</protein>
<accession>A0A2S7CCD1</accession>
<dbReference type="Proteomes" id="UP000238908">
    <property type="component" value="Unassembled WGS sequence"/>
</dbReference>
<dbReference type="RefSeq" id="WP_104614163.1">
    <property type="nucleotide sequence ID" value="NZ_JBHLXZ010000001.1"/>
</dbReference>
<proteinExistence type="predicted"/>
<feature type="transmembrane region" description="Helical" evidence="8">
    <location>
        <begin position="120"/>
        <end position="138"/>
    </location>
</feature>
<dbReference type="GO" id="GO:0016763">
    <property type="term" value="F:pentosyltransferase activity"/>
    <property type="evidence" value="ECO:0007669"/>
    <property type="project" value="TreeGrafter"/>
</dbReference>
<name>A0A2S7CCD1_9XANT</name>
<dbReference type="InterPro" id="IPR050297">
    <property type="entry name" value="LipidA_mod_glycosyltrf_83"/>
</dbReference>
<feature type="transmembrane region" description="Helical" evidence="8">
    <location>
        <begin position="406"/>
        <end position="424"/>
    </location>
</feature>
<feature type="transmembrane region" description="Helical" evidence="8">
    <location>
        <begin position="367"/>
        <end position="386"/>
    </location>
</feature>
<dbReference type="EMBL" id="MDEE01000001">
    <property type="protein sequence ID" value="PPU59246.1"/>
    <property type="molecule type" value="Genomic_DNA"/>
</dbReference>
<dbReference type="Pfam" id="PF13231">
    <property type="entry name" value="PMT_2"/>
    <property type="match status" value="1"/>
</dbReference>
<comment type="subcellular location">
    <subcellularLocation>
        <location evidence="1">Cell membrane</location>
        <topology evidence="1">Multi-pass membrane protein</topology>
    </subcellularLocation>
</comment>
<sequence>MHVSPASSASLPRRRALLAALLLIVVSLLAGLGLRQPNPPDEPRFVLAARTMVESGHWLLPHRGSELYAEKPPVFMWLQAASYELVPHWSVAFLLPSLLAALATLWLTWDMTRRLWNRRVAGYAVLALFAVLQFGLMAKRAQIDMVLVALTTLSLWGMLRHVLRGPDWRAWTLGLFAAGVGTVTKGVGFLPLLLLLPWMALPRRHWSVLPARAQTGRSWLLVLPAFLAGTAVWLGPLGIALLHSDNPQLHAYAHELLFKQTGTRYAHAWHHVKPFWYYLQVIATLWLPGCLLLPWLLPAWWRRLRRGDPRYVLLLAWSVLVLLFFSASPGKREVYIFPMLPALCMAAAPLLAGLLRRRGVRVLLNGYVLLLALAGLILGGGIALHLHWAENTALKRGMELASLQSVGFWLIGLGIVGLAVMAWSRGRRAGTAVVVMTAALWSVYGLGLMPALDPYSSSARLMQRVGQRIGPDAELGMLAWREQNLLQADRAVTDFGFKASWQQQWDKAGPWLAQAPEKRWLFVLKQAVPACIDPAQRIDIGESNRNQWQLVPGTAWHAGCITTASDTEQTGSDGDTD</sequence>
<evidence type="ECO:0000259" key="9">
    <source>
        <dbReference type="Pfam" id="PF13231"/>
    </source>
</evidence>
<keyword evidence="2" id="KW-1003">Cell membrane</keyword>
<evidence type="ECO:0000256" key="7">
    <source>
        <dbReference type="ARBA" id="ARBA00023136"/>
    </source>
</evidence>
<feature type="transmembrane region" description="Helical" evidence="8">
    <location>
        <begin position="334"/>
        <end position="355"/>
    </location>
</feature>
<gene>
    <name evidence="10" type="ORF">XdyCFBP7245_02160</name>
</gene>
<feature type="transmembrane region" description="Helical" evidence="8">
    <location>
        <begin position="173"/>
        <end position="198"/>
    </location>
</feature>
<feature type="transmembrane region" description="Helical" evidence="8">
    <location>
        <begin position="275"/>
        <end position="297"/>
    </location>
</feature>
<evidence type="ECO:0000313" key="11">
    <source>
        <dbReference type="Proteomes" id="UP000238908"/>
    </source>
</evidence>
<dbReference type="GO" id="GO:0010041">
    <property type="term" value="P:response to iron(III) ion"/>
    <property type="evidence" value="ECO:0007669"/>
    <property type="project" value="TreeGrafter"/>
</dbReference>
<keyword evidence="4" id="KW-0808">Transferase</keyword>
<evidence type="ECO:0000256" key="5">
    <source>
        <dbReference type="ARBA" id="ARBA00022692"/>
    </source>
</evidence>
<feature type="transmembrane region" description="Helical" evidence="8">
    <location>
        <begin position="219"/>
        <end position="242"/>
    </location>
</feature>
<dbReference type="GO" id="GO:0009103">
    <property type="term" value="P:lipopolysaccharide biosynthetic process"/>
    <property type="evidence" value="ECO:0007669"/>
    <property type="project" value="TreeGrafter"/>
</dbReference>
<dbReference type="PANTHER" id="PTHR33908:SF3">
    <property type="entry name" value="UNDECAPRENYL PHOSPHATE-ALPHA-4-AMINO-4-DEOXY-L-ARABINOSE ARABINOSYL TRANSFERASE"/>
    <property type="match status" value="1"/>
</dbReference>
<evidence type="ECO:0000313" key="10">
    <source>
        <dbReference type="EMBL" id="PPU59246.1"/>
    </source>
</evidence>
<keyword evidence="3" id="KW-0328">Glycosyltransferase</keyword>
<dbReference type="AlphaFoldDB" id="A0A2S7CCD1"/>
<reference evidence="10 11" key="1">
    <citation type="submission" date="2016-08" db="EMBL/GenBank/DDBJ databases">
        <authorList>
            <person name="Seilhamer J.J."/>
        </authorList>
    </citation>
    <scope>NUCLEOTIDE SEQUENCE [LARGE SCALE GENOMIC DNA]</scope>
    <source>
        <strain evidence="10 11">CFBP7245</strain>
    </source>
</reference>
<keyword evidence="6 8" id="KW-1133">Transmembrane helix</keyword>